<feature type="region of interest" description="Disordered" evidence="1">
    <location>
        <begin position="62"/>
        <end position="96"/>
    </location>
</feature>
<sequence>MGQNFYLVAPRAQRALPWGGKLGEILFDGSAEVLVRLLAVPVRPNTASEAVTCDAPKAIDTSKSTKRKVEPEVLDDSRAVKQAKTGSSKNKTDTHRSATFSNLPCEVHQLIFDHIEYIEDVICLGVTNRYFWALSRQHFHDHYASSRGLWAGENIVCVGENVEPGDYPPGLFSEEELDELRERTTDMPSYDEYNPDEVAHPAEPFTLYHFTFPSISDMDRDIDAKSESYRTLLNCRGRGSQEDPVFRQKWGDLVFEESTYFPQDQPWILRNLTTKEFVRSEAIALKPEYIHGPNIDLLGFGEVIMSRISWSSSSSISMNDPCNISRGVWAGHCFDITTLAKHRHEDKGREWTDASEEVANEIASIWESDYGPDWREEVCSRWHNRWIWY</sequence>
<name>G9MTT0_HYPVG</name>
<comment type="caution">
    <text evidence="2">The sequence shown here is derived from an EMBL/GenBank/DDBJ whole genome shotgun (WGS) entry which is preliminary data.</text>
</comment>
<evidence type="ECO:0000313" key="3">
    <source>
        <dbReference type="Proteomes" id="UP000007115"/>
    </source>
</evidence>
<feature type="compositionally biased region" description="Basic and acidic residues" evidence="1">
    <location>
        <begin position="67"/>
        <end position="79"/>
    </location>
</feature>
<evidence type="ECO:0008006" key="4">
    <source>
        <dbReference type="Google" id="ProtNLM"/>
    </source>
</evidence>
<dbReference type="eggNOG" id="ENOG502S952">
    <property type="taxonomic scope" value="Eukaryota"/>
</dbReference>
<accession>G9MTT0</accession>
<proteinExistence type="predicted"/>
<dbReference type="OMA" id="HEIYGCI"/>
<dbReference type="InParanoid" id="G9MTT0"/>
<keyword evidence="3" id="KW-1185">Reference proteome</keyword>
<evidence type="ECO:0000256" key="1">
    <source>
        <dbReference type="SAM" id="MobiDB-lite"/>
    </source>
</evidence>
<dbReference type="Proteomes" id="UP000007115">
    <property type="component" value="Unassembled WGS sequence"/>
</dbReference>
<gene>
    <name evidence="2" type="ORF">TRIVIDRAFT_221707</name>
</gene>
<protein>
    <recommendedName>
        <fullName evidence="4">F-box domain-containing protein</fullName>
    </recommendedName>
</protein>
<dbReference type="AlphaFoldDB" id="G9MTT0"/>
<dbReference type="VEuPathDB" id="FungiDB:TRIVIDRAFT_221707"/>
<reference evidence="2 3" key="1">
    <citation type="journal article" date="2011" name="Genome Biol.">
        <title>Comparative genome sequence analysis underscores mycoparasitism as the ancestral life style of Trichoderma.</title>
        <authorList>
            <person name="Kubicek C.P."/>
            <person name="Herrera-Estrella A."/>
            <person name="Seidl-Seiboth V."/>
            <person name="Martinez D.A."/>
            <person name="Druzhinina I.S."/>
            <person name="Thon M."/>
            <person name="Zeilinger S."/>
            <person name="Casas-Flores S."/>
            <person name="Horwitz B.A."/>
            <person name="Mukherjee P.K."/>
            <person name="Mukherjee M."/>
            <person name="Kredics L."/>
            <person name="Alcaraz L.D."/>
            <person name="Aerts A."/>
            <person name="Antal Z."/>
            <person name="Atanasova L."/>
            <person name="Cervantes-Badillo M.G."/>
            <person name="Challacombe J."/>
            <person name="Chertkov O."/>
            <person name="McCluskey K."/>
            <person name="Coulpier F."/>
            <person name="Deshpande N."/>
            <person name="von Doehren H."/>
            <person name="Ebbole D.J."/>
            <person name="Esquivel-Naranjo E.U."/>
            <person name="Fekete E."/>
            <person name="Flipphi M."/>
            <person name="Glaser F."/>
            <person name="Gomez-Rodriguez E.Y."/>
            <person name="Gruber S."/>
            <person name="Han C."/>
            <person name="Henrissat B."/>
            <person name="Hermosa R."/>
            <person name="Hernandez-Onate M."/>
            <person name="Karaffa L."/>
            <person name="Kosti I."/>
            <person name="Le Crom S."/>
            <person name="Lindquist E."/>
            <person name="Lucas S."/>
            <person name="Luebeck M."/>
            <person name="Luebeck P.S."/>
            <person name="Margeot A."/>
            <person name="Metz B."/>
            <person name="Misra M."/>
            <person name="Nevalainen H."/>
            <person name="Omann M."/>
            <person name="Packer N."/>
            <person name="Perrone G."/>
            <person name="Uresti-Rivera E.E."/>
            <person name="Salamov A."/>
            <person name="Schmoll M."/>
            <person name="Seiboth B."/>
            <person name="Shapiro H."/>
            <person name="Sukno S."/>
            <person name="Tamayo-Ramos J.A."/>
            <person name="Tisch D."/>
            <person name="Wiest A."/>
            <person name="Wilkinson H.H."/>
            <person name="Zhang M."/>
            <person name="Coutinho P.M."/>
            <person name="Kenerley C.M."/>
            <person name="Monte E."/>
            <person name="Baker S.E."/>
            <person name="Grigoriev I.V."/>
        </authorList>
    </citation>
    <scope>NUCLEOTIDE SEQUENCE [LARGE SCALE GENOMIC DNA]</scope>
    <source>
        <strain evidence="3">Gv29-8 / FGSC 10586</strain>
    </source>
</reference>
<dbReference type="RefSeq" id="XP_013956652.1">
    <property type="nucleotide sequence ID" value="XM_014101177.1"/>
</dbReference>
<dbReference type="EMBL" id="ABDF02000006">
    <property type="protein sequence ID" value="EHK22429.1"/>
    <property type="molecule type" value="Genomic_DNA"/>
</dbReference>
<dbReference type="HOGENOM" id="CLU_044126_0_0_1"/>
<evidence type="ECO:0000313" key="2">
    <source>
        <dbReference type="EMBL" id="EHK22429.1"/>
    </source>
</evidence>
<organism evidence="2 3">
    <name type="scientific">Hypocrea virens (strain Gv29-8 / FGSC 10586)</name>
    <name type="common">Gliocladium virens</name>
    <name type="synonym">Trichoderma virens</name>
    <dbReference type="NCBI Taxonomy" id="413071"/>
    <lineage>
        <taxon>Eukaryota</taxon>
        <taxon>Fungi</taxon>
        <taxon>Dikarya</taxon>
        <taxon>Ascomycota</taxon>
        <taxon>Pezizomycotina</taxon>
        <taxon>Sordariomycetes</taxon>
        <taxon>Hypocreomycetidae</taxon>
        <taxon>Hypocreales</taxon>
        <taxon>Hypocreaceae</taxon>
        <taxon>Trichoderma</taxon>
    </lineage>
</organism>
<dbReference type="GeneID" id="25791579"/>
<dbReference type="OrthoDB" id="2588098at2759"/>